<accession>A0A256V9Q3</accession>
<name>A0A256V9Q3_LIMRT</name>
<evidence type="ECO:0000313" key="1">
    <source>
        <dbReference type="EMBL" id="OYT00436.1"/>
    </source>
</evidence>
<dbReference type="RefSeq" id="WP_143453156.1">
    <property type="nucleotide sequence ID" value="NZ_NGQC01000094.1"/>
</dbReference>
<reference evidence="1 2" key="2">
    <citation type="submission" date="2017-09" db="EMBL/GenBank/DDBJ databases">
        <title>Tripartite evolution among Lactobacillus johnsonii, Lactobacillus taiwanensis, Lactobacillus reuteri and their rodent host.</title>
        <authorList>
            <person name="Wang T."/>
            <person name="Knowles S."/>
            <person name="Cheng C."/>
        </authorList>
    </citation>
    <scope>NUCLEOTIDE SEQUENCE [LARGE SCALE GENOMIC DNA]</scope>
    <source>
        <strain evidence="1 2">103v</strain>
    </source>
</reference>
<evidence type="ECO:0000313" key="2">
    <source>
        <dbReference type="Proteomes" id="UP000216122"/>
    </source>
</evidence>
<reference evidence="2" key="1">
    <citation type="submission" date="2017-05" db="EMBL/GenBank/DDBJ databases">
        <authorList>
            <person name="Lin X.B."/>
            <person name="Stothard P."/>
            <person name="Tasseva G."/>
            <person name="Walter J."/>
        </authorList>
    </citation>
    <scope>NUCLEOTIDE SEQUENCE [LARGE SCALE GENOMIC DNA]</scope>
    <source>
        <strain evidence="2">103v</strain>
    </source>
</reference>
<dbReference type="Gene3D" id="3.90.550.10">
    <property type="entry name" value="Spore Coat Polysaccharide Biosynthesis Protein SpsA, Chain A"/>
    <property type="match status" value="1"/>
</dbReference>
<comment type="caution">
    <text evidence="1">The sequence shown here is derived from an EMBL/GenBank/DDBJ whole genome shotgun (WGS) entry which is preliminary data.</text>
</comment>
<gene>
    <name evidence="1" type="ORF">CBG21_10290</name>
</gene>
<proteinExistence type="predicted"/>
<dbReference type="AlphaFoldDB" id="A0A256V9Q3"/>
<protein>
    <submittedName>
        <fullName evidence="1">Uncharacterized protein</fullName>
    </submittedName>
</protein>
<feature type="non-terminal residue" evidence="1">
    <location>
        <position position="174"/>
    </location>
</feature>
<dbReference type="Proteomes" id="UP000216122">
    <property type="component" value="Unassembled WGS sequence"/>
</dbReference>
<dbReference type="EMBL" id="NGQC01000094">
    <property type="protein sequence ID" value="OYT00436.1"/>
    <property type="molecule type" value="Genomic_DNA"/>
</dbReference>
<sequence length="174" mass="20256">MKYKKYDLVVSGIRIISHERKIEEQQIIPENSVKYLPEDIEKILTHDKYPIFSIVCTKLFNLSIIKENGLAFLPIQYGEDSIFMISYLSKIKTVKTISFVGYINNVVLGTLSHGKNKNVWKQAKLIPENARKILNLSNESNAWQLLMLRSMKLSFMNSTNTYRDFKKNFSIIED</sequence>
<organism evidence="1 2">
    <name type="scientific">Limosilactobacillus reuteri</name>
    <name type="common">Lactobacillus reuteri</name>
    <dbReference type="NCBI Taxonomy" id="1598"/>
    <lineage>
        <taxon>Bacteria</taxon>
        <taxon>Bacillati</taxon>
        <taxon>Bacillota</taxon>
        <taxon>Bacilli</taxon>
        <taxon>Lactobacillales</taxon>
        <taxon>Lactobacillaceae</taxon>
        <taxon>Limosilactobacillus</taxon>
    </lineage>
</organism>
<dbReference type="InterPro" id="IPR029044">
    <property type="entry name" value="Nucleotide-diphossugar_trans"/>
</dbReference>